<evidence type="ECO:0000313" key="6">
    <source>
        <dbReference type="Proteomes" id="UP001189429"/>
    </source>
</evidence>
<keyword evidence="1" id="KW-0547">Nucleotide-binding</keyword>
<dbReference type="Pfam" id="PF00009">
    <property type="entry name" value="GTP_EFTU"/>
    <property type="match status" value="1"/>
</dbReference>
<dbReference type="EMBL" id="CAUYUJ010019229">
    <property type="protein sequence ID" value="CAK0889538.1"/>
    <property type="molecule type" value="Genomic_DNA"/>
</dbReference>
<proteinExistence type="predicted"/>
<accession>A0ABN9WS11</accession>
<organism evidence="5 6">
    <name type="scientific">Prorocentrum cordatum</name>
    <dbReference type="NCBI Taxonomy" id="2364126"/>
    <lineage>
        <taxon>Eukaryota</taxon>
        <taxon>Sar</taxon>
        <taxon>Alveolata</taxon>
        <taxon>Dinophyceae</taxon>
        <taxon>Prorocentrales</taxon>
        <taxon>Prorocentraceae</taxon>
        <taxon>Prorocentrum</taxon>
    </lineage>
</organism>
<evidence type="ECO:0000256" key="2">
    <source>
        <dbReference type="ARBA" id="ARBA00023134"/>
    </source>
</evidence>
<feature type="region of interest" description="Disordered" evidence="3">
    <location>
        <begin position="76"/>
        <end position="118"/>
    </location>
</feature>
<evidence type="ECO:0000259" key="4">
    <source>
        <dbReference type="Pfam" id="PF00009"/>
    </source>
</evidence>
<dbReference type="InterPro" id="IPR027417">
    <property type="entry name" value="P-loop_NTPase"/>
</dbReference>
<sequence length="597" mass="63090">MLRGFSSKEAAAEFGAFSAGITASATRAAPTPPSESFACAPPMLAGRQPANSGLLGVAADPRARFFDKKLEMLRGSSLAKPAKDNDGDGAQTGRKKHGTGGRREAQLLQRASQADVRKDGEHSVAQKFELVLVCRQDGRAPAIYYADQFPRMPSCALVARVWMSGLPTSRFRHPGCGLRDVGVAPKGPGWELGKDGRAPAIYYADQFPRMPSCALVARVWMSGLPTSRFRHPGCGLRDVGVAPKGPGWELGKAISQGQERWARLFSADGARLGGAVRGLDGGCSLDARGHEHRRRDFCTNLISTTSMADIAALVVPAVKEEFEAGVDSGRIFQLALACFTMGIKNIAVIVSKMDHPSVDYDSARYEEIKKQVGGFLKEVGYKGKEVPFVPVSGLSGDNLTTKSAQSAWYGGKALIDTLDEMGPINRPAEKPLRMPVLRVQEVSGAGVVITGRLETGALRSGIKLKFCPGGQEAEAGSAAAESAQSGQALCEAAKEAIRPLPVQAVGGLQVCTRRAGARRITKCPEDAAAAAHCQLVPPGRRRQPASPAPRRRTSAATALEVASVWKDGVQVSDAKGGDIVTVALGDGVEDQAEDAEV</sequence>
<name>A0ABN9WS11_9DINO</name>
<dbReference type="Gene3D" id="3.40.50.300">
    <property type="entry name" value="P-loop containing nucleotide triphosphate hydrolases"/>
    <property type="match status" value="1"/>
</dbReference>
<feature type="domain" description="Tr-type G" evidence="4">
    <location>
        <begin position="286"/>
        <end position="420"/>
    </location>
</feature>
<dbReference type="Gene3D" id="2.40.30.10">
    <property type="entry name" value="Translation factors"/>
    <property type="match status" value="1"/>
</dbReference>
<feature type="region of interest" description="Disordered" evidence="3">
    <location>
        <begin position="535"/>
        <end position="556"/>
    </location>
</feature>
<dbReference type="InterPro" id="IPR000795">
    <property type="entry name" value="T_Tr_GTP-bd_dom"/>
</dbReference>
<feature type="compositionally biased region" description="Basic residues" evidence="3">
    <location>
        <begin position="539"/>
        <end position="553"/>
    </location>
</feature>
<dbReference type="InterPro" id="IPR050100">
    <property type="entry name" value="TRAFAC_GTPase_members"/>
</dbReference>
<comment type="caution">
    <text evidence="5">The sequence shown here is derived from an EMBL/GenBank/DDBJ whole genome shotgun (WGS) entry which is preliminary data.</text>
</comment>
<dbReference type="PANTHER" id="PTHR23115">
    <property type="entry name" value="TRANSLATION FACTOR"/>
    <property type="match status" value="1"/>
</dbReference>
<evidence type="ECO:0000256" key="3">
    <source>
        <dbReference type="SAM" id="MobiDB-lite"/>
    </source>
</evidence>
<evidence type="ECO:0000256" key="1">
    <source>
        <dbReference type="ARBA" id="ARBA00022741"/>
    </source>
</evidence>
<dbReference type="SUPFAM" id="SSF52540">
    <property type="entry name" value="P-loop containing nucleoside triphosphate hydrolases"/>
    <property type="match status" value="1"/>
</dbReference>
<reference evidence="5" key="1">
    <citation type="submission" date="2023-10" db="EMBL/GenBank/DDBJ databases">
        <authorList>
            <person name="Chen Y."/>
            <person name="Shah S."/>
            <person name="Dougan E. K."/>
            <person name="Thang M."/>
            <person name="Chan C."/>
        </authorList>
    </citation>
    <scope>NUCLEOTIDE SEQUENCE [LARGE SCALE GENOMIC DNA]</scope>
</reference>
<protein>
    <recommendedName>
        <fullName evidence="4">Tr-type G domain-containing protein</fullName>
    </recommendedName>
</protein>
<keyword evidence="6" id="KW-1185">Reference proteome</keyword>
<evidence type="ECO:0000313" key="5">
    <source>
        <dbReference type="EMBL" id="CAK0889538.1"/>
    </source>
</evidence>
<dbReference type="Proteomes" id="UP001189429">
    <property type="component" value="Unassembled WGS sequence"/>
</dbReference>
<keyword evidence="2" id="KW-0342">GTP-binding</keyword>
<gene>
    <name evidence="5" type="ORF">PCOR1329_LOCUS70042</name>
</gene>
<feature type="region of interest" description="Disordered" evidence="3">
    <location>
        <begin position="24"/>
        <end position="43"/>
    </location>
</feature>